<organism evidence="1 2">
    <name type="scientific">Enterococcus faecium</name>
    <name type="common">Streptococcus faecium</name>
    <dbReference type="NCBI Taxonomy" id="1352"/>
    <lineage>
        <taxon>Bacteria</taxon>
        <taxon>Bacillati</taxon>
        <taxon>Bacillota</taxon>
        <taxon>Bacilli</taxon>
        <taxon>Lactobacillales</taxon>
        <taxon>Enterococcaceae</taxon>
        <taxon>Enterococcus</taxon>
    </lineage>
</organism>
<evidence type="ECO:0000313" key="1">
    <source>
        <dbReference type="EMBL" id="OTN83907.1"/>
    </source>
</evidence>
<protein>
    <submittedName>
        <fullName evidence="1">Uncharacterized protein</fullName>
    </submittedName>
</protein>
<evidence type="ECO:0000313" key="2">
    <source>
        <dbReference type="Proteomes" id="UP000194885"/>
    </source>
</evidence>
<comment type="caution">
    <text evidence="1">The sequence shown here is derived from an EMBL/GenBank/DDBJ whole genome shotgun (WGS) entry which is preliminary data.</text>
</comment>
<reference evidence="1 2" key="1">
    <citation type="submission" date="2017-05" db="EMBL/GenBank/DDBJ databases">
        <title>The Genome Sequence of Enterococcus faecium 7H8_DIV0219.</title>
        <authorList>
            <consortium name="The Broad Institute Genomics Platform"/>
            <consortium name="The Broad Institute Genomic Center for Infectious Diseases"/>
            <person name="Earl A."/>
            <person name="Manson A."/>
            <person name="Schwartman J."/>
            <person name="Gilmore M."/>
            <person name="Abouelleil A."/>
            <person name="Cao P."/>
            <person name="Chapman S."/>
            <person name="Cusick C."/>
            <person name="Shea T."/>
            <person name="Young S."/>
            <person name="Neafsey D."/>
            <person name="Nusbaum C."/>
            <person name="Birren B."/>
        </authorList>
    </citation>
    <scope>NUCLEOTIDE SEQUENCE [LARGE SCALE GENOMIC DNA]</scope>
    <source>
        <strain evidence="1 2">7H8_DIV0219</strain>
    </source>
</reference>
<dbReference type="EMBL" id="NGKW01000022">
    <property type="protein sequence ID" value="OTN83907.1"/>
    <property type="molecule type" value="Genomic_DNA"/>
</dbReference>
<name>A0A242ASF7_ENTFC</name>
<sequence length="48" mass="5419">MTISDKEIALDLTKAYLEHLNIRAQNDSTRGTYVNIEDICITYTRGAS</sequence>
<gene>
    <name evidence="1" type="ORF">A5810_003080</name>
</gene>
<dbReference type="Proteomes" id="UP000194885">
    <property type="component" value="Unassembled WGS sequence"/>
</dbReference>
<proteinExistence type="predicted"/>
<dbReference type="AlphaFoldDB" id="A0A242ASF7"/>
<accession>A0A242ASF7</accession>